<organism evidence="2 3">
    <name type="scientific">Flavobacterium suzhouense</name>
    <dbReference type="NCBI Taxonomy" id="1529638"/>
    <lineage>
        <taxon>Bacteria</taxon>
        <taxon>Pseudomonadati</taxon>
        <taxon>Bacteroidota</taxon>
        <taxon>Flavobacteriia</taxon>
        <taxon>Flavobacteriales</taxon>
        <taxon>Flavobacteriaceae</taxon>
        <taxon>Flavobacterium</taxon>
    </lineage>
</organism>
<evidence type="ECO:0000313" key="3">
    <source>
        <dbReference type="Proteomes" id="UP001597480"/>
    </source>
</evidence>
<sequence length="143" mass="16141">MEITKKKAWGPIIGIAIGVGVMTGISNVNRTSPYKELSKFSKEINAKGAVTIDPDTRMDSTSVAEDPLMVVYHYTVVSVDKDSVTIDEKEAKEVLIKQTQENLDNSPDMETFRKHDVSMKYDYKDKKGRHLFDFTIKPAKNIQ</sequence>
<comment type="caution">
    <text evidence="2">The sequence shown here is derived from an EMBL/GenBank/DDBJ whole genome shotgun (WGS) entry which is preliminary data.</text>
</comment>
<proteinExistence type="predicted"/>
<keyword evidence="1" id="KW-0812">Transmembrane</keyword>
<gene>
    <name evidence="2" type="ORF">ACFSR3_00240</name>
</gene>
<reference evidence="3" key="1">
    <citation type="journal article" date="2019" name="Int. J. Syst. Evol. Microbiol.">
        <title>The Global Catalogue of Microorganisms (GCM) 10K type strain sequencing project: providing services to taxonomists for standard genome sequencing and annotation.</title>
        <authorList>
            <consortium name="The Broad Institute Genomics Platform"/>
            <consortium name="The Broad Institute Genome Sequencing Center for Infectious Disease"/>
            <person name="Wu L."/>
            <person name="Ma J."/>
        </authorList>
    </citation>
    <scope>NUCLEOTIDE SEQUENCE [LARGE SCALE GENOMIC DNA]</scope>
    <source>
        <strain evidence="3">KCTC 42107</strain>
    </source>
</reference>
<keyword evidence="1" id="KW-0472">Membrane</keyword>
<dbReference type="RefSeq" id="WP_379819179.1">
    <property type="nucleotide sequence ID" value="NZ_JBHUMD010000001.1"/>
</dbReference>
<protein>
    <submittedName>
        <fullName evidence="2">Uncharacterized protein</fullName>
    </submittedName>
</protein>
<keyword evidence="1" id="KW-1133">Transmembrane helix</keyword>
<name>A0ABW5NP72_9FLAO</name>
<keyword evidence="3" id="KW-1185">Reference proteome</keyword>
<accession>A0ABW5NP72</accession>
<dbReference type="Proteomes" id="UP001597480">
    <property type="component" value="Unassembled WGS sequence"/>
</dbReference>
<evidence type="ECO:0000256" key="1">
    <source>
        <dbReference type="SAM" id="Phobius"/>
    </source>
</evidence>
<dbReference type="EMBL" id="JBHUMD010000001">
    <property type="protein sequence ID" value="MFD2600468.1"/>
    <property type="molecule type" value="Genomic_DNA"/>
</dbReference>
<feature type="transmembrane region" description="Helical" evidence="1">
    <location>
        <begin position="12"/>
        <end position="29"/>
    </location>
</feature>
<evidence type="ECO:0000313" key="2">
    <source>
        <dbReference type="EMBL" id="MFD2600468.1"/>
    </source>
</evidence>